<evidence type="ECO:0000256" key="1">
    <source>
        <dbReference type="ARBA" id="ARBA00004308"/>
    </source>
</evidence>
<reference evidence="7" key="1">
    <citation type="journal article" date="2011" name="Proc. Natl. Acad. Sci. U.S.A.">
        <title>Obligate biotrophy features unraveled by the genomic analysis of rust fungi.</title>
        <authorList>
            <person name="Duplessis S."/>
            <person name="Cuomo C.A."/>
            <person name="Lin Y.-C."/>
            <person name="Aerts A."/>
            <person name="Tisserant E."/>
            <person name="Veneault-Fourrey C."/>
            <person name="Joly D.L."/>
            <person name="Hacquard S."/>
            <person name="Amselem J."/>
            <person name="Cantarel B.L."/>
            <person name="Chiu R."/>
            <person name="Coutinho P.M."/>
            <person name="Feau N."/>
            <person name="Field M."/>
            <person name="Frey P."/>
            <person name="Gelhaye E."/>
            <person name="Goldberg J."/>
            <person name="Grabherr M.G."/>
            <person name="Kodira C.D."/>
            <person name="Kohler A."/>
            <person name="Kuees U."/>
            <person name="Lindquist E.A."/>
            <person name="Lucas S.M."/>
            <person name="Mago R."/>
            <person name="Mauceli E."/>
            <person name="Morin E."/>
            <person name="Murat C."/>
            <person name="Pangilinan J.L."/>
            <person name="Park R."/>
            <person name="Pearson M."/>
            <person name="Quesneville H."/>
            <person name="Rouhier N."/>
            <person name="Sakthikumar S."/>
            <person name="Salamov A.A."/>
            <person name="Schmutz J."/>
            <person name="Selles B."/>
            <person name="Shapiro H."/>
            <person name="Tanguay P."/>
            <person name="Tuskan G.A."/>
            <person name="Henrissat B."/>
            <person name="Van de Peer Y."/>
            <person name="Rouze P."/>
            <person name="Ellis J.G."/>
            <person name="Dodds P.N."/>
            <person name="Schein J.E."/>
            <person name="Zhong S."/>
            <person name="Hamelin R.C."/>
            <person name="Grigoriev I.V."/>
            <person name="Szabo L.J."/>
            <person name="Martin F."/>
        </authorList>
    </citation>
    <scope>NUCLEOTIDE SEQUENCE [LARGE SCALE GENOMIC DNA]</scope>
    <source>
        <strain evidence="7">98AG31 / pathotype 3-4-7</strain>
    </source>
</reference>
<accession>F4RQH3</accession>
<dbReference type="InParanoid" id="F4RQH3"/>
<dbReference type="GO" id="GO:0012505">
    <property type="term" value="C:endomembrane system"/>
    <property type="evidence" value="ECO:0007669"/>
    <property type="project" value="UniProtKB-SubCell"/>
</dbReference>
<evidence type="ECO:0000313" key="7">
    <source>
        <dbReference type="Proteomes" id="UP000001072"/>
    </source>
</evidence>
<keyword evidence="4" id="KW-0472">Membrane</keyword>
<dbReference type="OrthoDB" id="870at2759"/>
<dbReference type="SUPFAM" id="SSF49447">
    <property type="entry name" value="Second domain of Mu2 adaptin subunit (ap50) of ap2 adaptor"/>
    <property type="match status" value="1"/>
</dbReference>
<dbReference type="Gene3D" id="2.60.40.1170">
    <property type="entry name" value="Mu homology domain, subdomain B"/>
    <property type="match status" value="1"/>
</dbReference>
<dbReference type="GO" id="GO:0016192">
    <property type="term" value="P:vesicle-mediated transport"/>
    <property type="evidence" value="ECO:0007669"/>
    <property type="project" value="InterPro"/>
</dbReference>
<dbReference type="Pfam" id="PF00928">
    <property type="entry name" value="Adap_comp_sub"/>
    <property type="match status" value="1"/>
</dbReference>
<feature type="non-terminal residue" evidence="6">
    <location>
        <position position="1"/>
    </location>
</feature>
<organism evidence="7">
    <name type="scientific">Melampsora larici-populina (strain 98AG31 / pathotype 3-4-7)</name>
    <name type="common">Poplar leaf rust fungus</name>
    <dbReference type="NCBI Taxonomy" id="747676"/>
    <lineage>
        <taxon>Eukaryota</taxon>
        <taxon>Fungi</taxon>
        <taxon>Dikarya</taxon>
        <taxon>Basidiomycota</taxon>
        <taxon>Pucciniomycotina</taxon>
        <taxon>Pucciniomycetes</taxon>
        <taxon>Pucciniales</taxon>
        <taxon>Melampsoraceae</taxon>
        <taxon>Melampsora</taxon>
    </lineage>
</organism>
<evidence type="ECO:0000256" key="3">
    <source>
        <dbReference type="ARBA" id="ARBA00022927"/>
    </source>
</evidence>
<protein>
    <recommendedName>
        <fullName evidence="5">MHD domain-containing protein</fullName>
    </recommendedName>
</protein>
<dbReference type="PROSITE" id="PS51072">
    <property type="entry name" value="MHD"/>
    <property type="match status" value="1"/>
</dbReference>
<gene>
    <name evidence="6" type="ORF">MELLADRAFT_30694</name>
</gene>
<dbReference type="InterPro" id="IPR001392">
    <property type="entry name" value="Clathrin_mu"/>
</dbReference>
<keyword evidence="7" id="KW-1185">Reference proteome</keyword>
<dbReference type="EMBL" id="GL883113">
    <property type="protein sequence ID" value="EGG05512.1"/>
    <property type="molecule type" value="Genomic_DNA"/>
</dbReference>
<feature type="non-terminal residue" evidence="6">
    <location>
        <position position="95"/>
    </location>
</feature>
<dbReference type="GO" id="GO:0006886">
    <property type="term" value="P:intracellular protein transport"/>
    <property type="evidence" value="ECO:0007669"/>
    <property type="project" value="InterPro"/>
</dbReference>
<dbReference type="VEuPathDB" id="FungiDB:MELLADRAFT_30694"/>
<feature type="domain" description="MHD" evidence="5">
    <location>
        <begin position="10"/>
        <end position="95"/>
    </location>
</feature>
<evidence type="ECO:0000256" key="4">
    <source>
        <dbReference type="ARBA" id="ARBA00023136"/>
    </source>
</evidence>
<dbReference type="KEGG" id="mlr:MELLADRAFT_30694"/>
<dbReference type="eggNOG" id="KOG2740">
    <property type="taxonomic scope" value="Eukaryota"/>
</dbReference>
<evidence type="ECO:0000259" key="5">
    <source>
        <dbReference type="PROSITE" id="PS51072"/>
    </source>
</evidence>
<dbReference type="InterPro" id="IPR036168">
    <property type="entry name" value="AP2_Mu_C_sf"/>
</dbReference>
<keyword evidence="2" id="KW-0813">Transport</keyword>
<keyword evidence="3" id="KW-0653">Protein transport</keyword>
<evidence type="ECO:0000256" key="2">
    <source>
        <dbReference type="ARBA" id="ARBA00022448"/>
    </source>
</evidence>
<dbReference type="Proteomes" id="UP000001072">
    <property type="component" value="Unassembled WGS sequence"/>
</dbReference>
<dbReference type="STRING" id="747676.F4RQH3"/>
<dbReference type="InterPro" id="IPR028565">
    <property type="entry name" value="MHD"/>
</dbReference>
<dbReference type="PANTHER" id="PTHR10529">
    <property type="entry name" value="AP COMPLEX SUBUNIT MU"/>
    <property type="match status" value="1"/>
</dbReference>
<dbReference type="AlphaFoldDB" id="F4RQH3"/>
<dbReference type="InterPro" id="IPR050431">
    <property type="entry name" value="Adaptor_comp_med_subunit"/>
</dbReference>
<dbReference type="GeneID" id="18927118"/>
<name>F4RQH3_MELLP</name>
<dbReference type="GO" id="GO:0030131">
    <property type="term" value="C:clathrin adaptor complex"/>
    <property type="evidence" value="ECO:0007669"/>
    <property type="project" value="InterPro"/>
</dbReference>
<proteinExistence type="predicted"/>
<dbReference type="PRINTS" id="PR00314">
    <property type="entry name" value="CLATHRINADPT"/>
</dbReference>
<sequence length="95" mass="10986">WRPIGLTYNKDEIYLDLIETLFITVDDDSKILKSNLVGKINVDSKLSGMPEVLLSFKDFNCRQIGFHPSIKYGKWKKDSIISFIPPNQSFTLLNY</sequence>
<dbReference type="RefSeq" id="XP_007411434.1">
    <property type="nucleotide sequence ID" value="XM_007411372.1"/>
</dbReference>
<comment type="subcellular location">
    <subcellularLocation>
        <location evidence="1">Endomembrane system</location>
    </subcellularLocation>
</comment>
<dbReference type="HOGENOM" id="CLU_2378399_0_0_1"/>
<evidence type="ECO:0000313" key="6">
    <source>
        <dbReference type="EMBL" id="EGG05512.1"/>
    </source>
</evidence>